<evidence type="ECO:0000256" key="3">
    <source>
        <dbReference type="ARBA" id="ARBA00023027"/>
    </source>
</evidence>
<protein>
    <submittedName>
        <fullName evidence="7">Hydroxyacid dehydrogenase</fullName>
    </submittedName>
</protein>
<dbReference type="InterPro" id="IPR006139">
    <property type="entry name" value="D-isomer_2_OHA_DH_cat_dom"/>
</dbReference>
<dbReference type="InterPro" id="IPR006140">
    <property type="entry name" value="D-isomer_DH_NAD-bd"/>
</dbReference>
<dbReference type="CDD" id="cd12173">
    <property type="entry name" value="PGDH_4"/>
    <property type="match status" value="1"/>
</dbReference>
<feature type="domain" description="D-isomer specific 2-hydroxyacid dehydrogenase NAD-binding" evidence="6">
    <location>
        <begin position="109"/>
        <end position="284"/>
    </location>
</feature>
<dbReference type="Pfam" id="PF02826">
    <property type="entry name" value="2-Hacid_dh_C"/>
    <property type="match status" value="1"/>
</dbReference>
<gene>
    <name evidence="7" type="ORF">VF724_09070</name>
</gene>
<accession>A0ABU5ZH29</accession>
<keyword evidence="8" id="KW-1185">Reference proteome</keyword>
<evidence type="ECO:0000256" key="1">
    <source>
        <dbReference type="ARBA" id="ARBA00005854"/>
    </source>
</evidence>
<evidence type="ECO:0000313" key="8">
    <source>
        <dbReference type="Proteomes" id="UP001310386"/>
    </source>
</evidence>
<dbReference type="PROSITE" id="PS00671">
    <property type="entry name" value="D_2_HYDROXYACID_DH_3"/>
    <property type="match status" value="1"/>
</dbReference>
<dbReference type="InterPro" id="IPR050418">
    <property type="entry name" value="D-iso_2-hydroxyacid_DH_PdxB"/>
</dbReference>
<dbReference type="Proteomes" id="UP001310386">
    <property type="component" value="Unassembled WGS sequence"/>
</dbReference>
<dbReference type="SUPFAM" id="SSF51735">
    <property type="entry name" value="NAD(P)-binding Rossmann-fold domains"/>
    <property type="match status" value="1"/>
</dbReference>
<dbReference type="Gene3D" id="3.40.50.720">
    <property type="entry name" value="NAD(P)-binding Rossmann-like Domain"/>
    <property type="match status" value="2"/>
</dbReference>
<keyword evidence="3" id="KW-0520">NAD</keyword>
<feature type="domain" description="D-isomer specific 2-hydroxyacid dehydrogenase catalytic" evidence="5">
    <location>
        <begin position="13"/>
        <end position="311"/>
    </location>
</feature>
<evidence type="ECO:0000259" key="5">
    <source>
        <dbReference type="Pfam" id="PF00389"/>
    </source>
</evidence>
<dbReference type="InterPro" id="IPR036291">
    <property type="entry name" value="NAD(P)-bd_dom_sf"/>
</dbReference>
<sequence length="315" mass="35209">MKIIVTELNWPIGNQLLEQQGWNVVYDADLWKNRERLQQELQDADTVIVRNQTKVDAELLGWKHDLKVIGRLGVGLDNIDLKSAAERNISVVYGKNANATSVAEYVVSSLFTCSRLMVESSGDVKRGNWNRKKYTGTEIYGKTIGLIGVGEIGHRVALRAKALGLRVLGFDPFVAPYDFQIMETGIEMVKFEHLLAESDFISLHIPLTAQTRNLIDINALSRMKPTSYIINTARGGIVNEMDLHRALQEKKLAGAILDVLEKEPPESDHPLLDLDNCLITPHIAGLTEESQIRTSELVAREVIRELSGKISLCRV</sequence>
<organism evidence="7 8">
    <name type="scientific">Ferviditalea candida</name>
    <dbReference type="NCBI Taxonomy" id="3108399"/>
    <lineage>
        <taxon>Bacteria</taxon>
        <taxon>Bacillati</taxon>
        <taxon>Bacillota</taxon>
        <taxon>Bacilli</taxon>
        <taxon>Bacillales</taxon>
        <taxon>Paenibacillaceae</taxon>
        <taxon>Ferviditalea</taxon>
    </lineage>
</organism>
<name>A0ABU5ZH29_9BACL</name>
<dbReference type="PROSITE" id="PS00670">
    <property type="entry name" value="D_2_HYDROXYACID_DH_2"/>
    <property type="match status" value="1"/>
</dbReference>
<dbReference type="PANTHER" id="PTHR43761:SF1">
    <property type="entry name" value="D-ISOMER SPECIFIC 2-HYDROXYACID DEHYDROGENASE CATALYTIC DOMAIN-CONTAINING PROTEIN-RELATED"/>
    <property type="match status" value="1"/>
</dbReference>
<evidence type="ECO:0000256" key="4">
    <source>
        <dbReference type="RuleBase" id="RU003719"/>
    </source>
</evidence>
<keyword evidence="2 4" id="KW-0560">Oxidoreductase</keyword>
<evidence type="ECO:0000256" key="2">
    <source>
        <dbReference type="ARBA" id="ARBA00023002"/>
    </source>
</evidence>
<dbReference type="EMBL" id="JAYJLD010000010">
    <property type="protein sequence ID" value="MEB3101814.1"/>
    <property type="molecule type" value="Genomic_DNA"/>
</dbReference>
<dbReference type="InterPro" id="IPR029753">
    <property type="entry name" value="D-isomer_DH_CS"/>
</dbReference>
<dbReference type="PANTHER" id="PTHR43761">
    <property type="entry name" value="D-ISOMER SPECIFIC 2-HYDROXYACID DEHYDROGENASE FAMILY PROTEIN (AFU_ORTHOLOGUE AFUA_1G13630)"/>
    <property type="match status" value="1"/>
</dbReference>
<reference evidence="7" key="1">
    <citation type="submission" date="2023-12" db="EMBL/GenBank/DDBJ databases">
        <title>Fervidustalea candida gen. nov., sp. nov., a novel member of the family Paenibacillaceae isolated from a geothermal area.</title>
        <authorList>
            <person name="Li W.-J."/>
            <person name="Jiao J.-Y."/>
            <person name="Chen Y."/>
        </authorList>
    </citation>
    <scope>NUCLEOTIDE SEQUENCE</scope>
    <source>
        <strain evidence="7">SYSU GA230002</strain>
    </source>
</reference>
<dbReference type="RefSeq" id="WP_371753932.1">
    <property type="nucleotide sequence ID" value="NZ_JAYJLD010000010.1"/>
</dbReference>
<comment type="caution">
    <text evidence="7">The sequence shown here is derived from an EMBL/GenBank/DDBJ whole genome shotgun (WGS) entry which is preliminary data.</text>
</comment>
<dbReference type="Pfam" id="PF00389">
    <property type="entry name" value="2-Hacid_dh"/>
    <property type="match status" value="1"/>
</dbReference>
<proteinExistence type="inferred from homology"/>
<evidence type="ECO:0000313" key="7">
    <source>
        <dbReference type="EMBL" id="MEB3101814.1"/>
    </source>
</evidence>
<dbReference type="SUPFAM" id="SSF52283">
    <property type="entry name" value="Formate/glycerate dehydrogenase catalytic domain-like"/>
    <property type="match status" value="1"/>
</dbReference>
<comment type="similarity">
    <text evidence="1 4">Belongs to the D-isomer specific 2-hydroxyacid dehydrogenase family.</text>
</comment>
<evidence type="ECO:0000259" key="6">
    <source>
        <dbReference type="Pfam" id="PF02826"/>
    </source>
</evidence>